<evidence type="ECO:0000256" key="1">
    <source>
        <dbReference type="SAM" id="Phobius"/>
    </source>
</evidence>
<feature type="transmembrane region" description="Helical" evidence="1">
    <location>
        <begin position="38"/>
        <end position="62"/>
    </location>
</feature>
<keyword evidence="1" id="KW-0472">Membrane</keyword>
<dbReference type="KEGG" id="prz:GZH47_13575"/>
<accession>A0A6C0NZX0</accession>
<proteinExistence type="predicted"/>
<evidence type="ECO:0000313" key="2">
    <source>
        <dbReference type="EMBL" id="QHW31767.1"/>
    </source>
</evidence>
<gene>
    <name evidence="2" type="ORF">GZH47_13575</name>
</gene>
<dbReference type="RefSeq" id="WP_162640573.1">
    <property type="nucleotide sequence ID" value="NZ_CP048286.1"/>
</dbReference>
<keyword evidence="3" id="KW-1185">Reference proteome</keyword>
<organism evidence="2 3">
    <name type="scientific">Paenibacillus rhizovicinus</name>
    <dbReference type="NCBI Taxonomy" id="2704463"/>
    <lineage>
        <taxon>Bacteria</taxon>
        <taxon>Bacillati</taxon>
        <taxon>Bacillota</taxon>
        <taxon>Bacilli</taxon>
        <taxon>Bacillales</taxon>
        <taxon>Paenibacillaceae</taxon>
        <taxon>Paenibacillus</taxon>
    </lineage>
</organism>
<dbReference type="Proteomes" id="UP000479114">
    <property type="component" value="Chromosome"/>
</dbReference>
<reference evidence="2 3" key="1">
    <citation type="submission" date="2020-02" db="EMBL/GenBank/DDBJ databases">
        <title>Paenibacillus sp. nov., isolated from rhizosphere soil of tomato.</title>
        <authorList>
            <person name="Weon H.-Y."/>
            <person name="Lee S.A."/>
        </authorList>
    </citation>
    <scope>NUCLEOTIDE SEQUENCE [LARGE SCALE GENOMIC DNA]</scope>
    <source>
        <strain evidence="2 3">14171R-81</strain>
    </source>
</reference>
<sequence>MYRSLALTIMFLSWIFVLVKKAEKLRDLTQQVHTPDDTVYAVSVLVVVLVVGAVGMITAAGVSRNGR</sequence>
<dbReference type="AlphaFoldDB" id="A0A6C0NZX0"/>
<protein>
    <submittedName>
        <fullName evidence="2">Uncharacterized protein</fullName>
    </submittedName>
</protein>
<keyword evidence="1" id="KW-0812">Transmembrane</keyword>
<keyword evidence="1" id="KW-1133">Transmembrane helix</keyword>
<evidence type="ECO:0000313" key="3">
    <source>
        <dbReference type="Proteomes" id="UP000479114"/>
    </source>
</evidence>
<name>A0A6C0NZX0_9BACL</name>
<dbReference type="EMBL" id="CP048286">
    <property type="protein sequence ID" value="QHW31767.1"/>
    <property type="molecule type" value="Genomic_DNA"/>
</dbReference>